<dbReference type="InterPro" id="IPR012675">
    <property type="entry name" value="Beta-grasp_dom_sf"/>
</dbReference>
<protein>
    <recommendedName>
        <fullName evidence="2 9">Ferredoxin</fullName>
    </recommendedName>
</protein>
<comment type="subcellular location">
    <subcellularLocation>
        <location evidence="9">Plastid</location>
        <location evidence="9">Chloroplast</location>
    </subcellularLocation>
</comment>
<keyword evidence="4 9" id="KW-0001">2Fe-2S</keyword>
<keyword evidence="5 9" id="KW-0479">Metal-binding</keyword>
<dbReference type="PROSITE" id="PS00197">
    <property type="entry name" value="2FE2S_FER_1"/>
    <property type="match status" value="1"/>
</dbReference>
<evidence type="ECO:0000313" key="11">
    <source>
        <dbReference type="EMBL" id="QCI05360.1"/>
    </source>
</evidence>
<gene>
    <name evidence="11" type="primary">petF</name>
</gene>
<dbReference type="GO" id="GO:0046872">
    <property type="term" value="F:metal ion binding"/>
    <property type="evidence" value="ECO:0007669"/>
    <property type="project" value="UniProtKB-KW"/>
</dbReference>
<evidence type="ECO:0000256" key="1">
    <source>
        <dbReference type="ARBA" id="ARBA00007874"/>
    </source>
</evidence>
<evidence type="ECO:0000256" key="9">
    <source>
        <dbReference type="RuleBase" id="RU364001"/>
    </source>
</evidence>
<keyword evidence="9 11" id="KW-0934">Plastid</keyword>
<keyword evidence="3 9" id="KW-0813">Transport</keyword>
<dbReference type="InterPro" id="IPR036010">
    <property type="entry name" value="2Fe-2S_ferredoxin-like_sf"/>
</dbReference>
<comment type="function">
    <text evidence="9">Ferredoxins are iron-sulfur proteins that transfer electrons in a wide variety of metabolic reactions.</text>
</comment>
<dbReference type="InterPro" id="IPR010241">
    <property type="entry name" value="Fd_pln"/>
</dbReference>
<dbReference type="Pfam" id="PF00111">
    <property type="entry name" value="Fer2"/>
    <property type="match status" value="1"/>
</dbReference>
<geneLocation type="plastid" evidence="11"/>
<dbReference type="PANTHER" id="PTHR43112:SF3">
    <property type="entry name" value="FERREDOXIN-2, CHLOROPLASTIC"/>
    <property type="match status" value="1"/>
</dbReference>
<evidence type="ECO:0000256" key="7">
    <source>
        <dbReference type="ARBA" id="ARBA00023004"/>
    </source>
</evidence>
<sequence>MASYEVTLILPPNEANTENKHVIQCDDDVYILDQAEEDGIEIPYSCRAGSCSSCVGIVQEGEINQDDQNFLDDEDMDNNFVLTCAAYPISDCTILTHQETNFSGKGKEE</sequence>
<evidence type="ECO:0000256" key="3">
    <source>
        <dbReference type="ARBA" id="ARBA00022448"/>
    </source>
</evidence>
<dbReference type="PANTHER" id="PTHR43112">
    <property type="entry name" value="FERREDOXIN"/>
    <property type="match status" value="1"/>
</dbReference>
<dbReference type="GO" id="GO:0051537">
    <property type="term" value="F:2 iron, 2 sulfur cluster binding"/>
    <property type="evidence" value="ECO:0007669"/>
    <property type="project" value="UniProtKB-KW"/>
</dbReference>
<dbReference type="GO" id="GO:0022900">
    <property type="term" value="P:electron transport chain"/>
    <property type="evidence" value="ECO:0007669"/>
    <property type="project" value="InterPro"/>
</dbReference>
<organism evidence="11">
    <name type="scientific">Compsothamnion thuioides</name>
    <dbReference type="NCBI Taxonomy" id="3097386"/>
    <lineage>
        <taxon>Eukaryota</taxon>
        <taxon>Rhodophyta</taxon>
        <taxon>Florideophyceae</taxon>
        <taxon>Rhodymeniophycidae</taxon>
        <taxon>Ceramiales</taxon>
        <taxon>Ceramiaceae</taxon>
        <taxon>Compsothamnion</taxon>
    </lineage>
</organism>
<reference evidence="11" key="2">
    <citation type="submission" date="2019-04" db="EMBL/GenBank/DDBJ databases">
        <authorList>
            <person name="Pasella M."/>
        </authorList>
    </citation>
    <scope>NUCLEOTIDE SEQUENCE</scope>
    <source>
        <strain evidence="11">PD2939_11</strain>
    </source>
</reference>
<dbReference type="EMBL" id="MK814630">
    <property type="protein sequence ID" value="QCI05360.1"/>
    <property type="molecule type" value="Genomic_DNA"/>
</dbReference>
<dbReference type="SUPFAM" id="SSF54292">
    <property type="entry name" value="2Fe-2S ferredoxin-like"/>
    <property type="match status" value="1"/>
</dbReference>
<evidence type="ECO:0000259" key="10">
    <source>
        <dbReference type="PROSITE" id="PS51085"/>
    </source>
</evidence>
<keyword evidence="8 9" id="KW-0411">Iron-sulfur</keyword>
<feature type="domain" description="2Fe-2S ferredoxin-type" evidence="10">
    <location>
        <begin position="4"/>
        <end position="100"/>
    </location>
</feature>
<dbReference type="CDD" id="cd00207">
    <property type="entry name" value="fer2"/>
    <property type="match status" value="1"/>
</dbReference>
<dbReference type="Gene3D" id="3.10.20.30">
    <property type="match status" value="1"/>
</dbReference>
<dbReference type="InterPro" id="IPR006058">
    <property type="entry name" value="2Fe2S_fd_BS"/>
</dbReference>
<dbReference type="GO" id="GO:0009055">
    <property type="term" value="F:electron transfer activity"/>
    <property type="evidence" value="ECO:0007669"/>
    <property type="project" value="InterPro"/>
</dbReference>
<keyword evidence="7 9" id="KW-0408">Iron</keyword>
<accession>A0A4D6WSM3</accession>
<dbReference type="GO" id="GO:0009507">
    <property type="term" value="C:chloroplast"/>
    <property type="evidence" value="ECO:0007669"/>
    <property type="project" value="UniProtKB-SubCell"/>
</dbReference>
<comment type="cofactor">
    <cofactor evidence="9">
        <name>[2Fe-2S] cluster</name>
        <dbReference type="ChEBI" id="CHEBI:190135"/>
    </cofactor>
    <text evidence="9">Binds 1 [2Fe-2S] cluster.</text>
</comment>
<dbReference type="InterPro" id="IPR001041">
    <property type="entry name" value="2Fe-2S_ferredoxin-type"/>
</dbReference>
<evidence type="ECO:0000256" key="4">
    <source>
        <dbReference type="ARBA" id="ARBA00022714"/>
    </source>
</evidence>
<proteinExistence type="inferred from homology"/>
<keyword evidence="6 9" id="KW-0249">Electron transport</keyword>
<name>A0A4D6WSM3_9FLOR</name>
<keyword evidence="9" id="KW-0150">Chloroplast</keyword>
<evidence type="ECO:0000256" key="5">
    <source>
        <dbReference type="ARBA" id="ARBA00022723"/>
    </source>
</evidence>
<evidence type="ECO:0000256" key="8">
    <source>
        <dbReference type="ARBA" id="ARBA00023014"/>
    </source>
</evidence>
<dbReference type="AlphaFoldDB" id="A0A4D6WSM3"/>
<evidence type="ECO:0000256" key="6">
    <source>
        <dbReference type="ARBA" id="ARBA00022982"/>
    </source>
</evidence>
<reference evidence="11" key="1">
    <citation type="journal article" date="2019" name="Mol. Phylogenet. Evol.">
        <title>Morphological evolution and classification of the red algal order Ceramiales inferred using plastid phylogenomics.</title>
        <authorList>
            <person name="Diaz-Tapia P."/>
            <person name="Pasella M.M."/>
            <person name="Verbruggen H."/>
            <person name="Maggs C.A."/>
        </authorList>
    </citation>
    <scope>NUCLEOTIDE SEQUENCE</scope>
    <source>
        <strain evidence="11">PD2939_11</strain>
    </source>
</reference>
<dbReference type="PROSITE" id="PS51085">
    <property type="entry name" value="2FE2S_FER_2"/>
    <property type="match status" value="1"/>
</dbReference>
<evidence type="ECO:0000256" key="2">
    <source>
        <dbReference type="ARBA" id="ARBA00013529"/>
    </source>
</evidence>
<dbReference type="NCBIfam" id="TIGR02008">
    <property type="entry name" value="fdx_plant"/>
    <property type="match status" value="1"/>
</dbReference>
<comment type="similarity">
    <text evidence="1 9">Belongs to the 2Fe2S plant-type ferredoxin family.</text>
</comment>